<dbReference type="InterPro" id="IPR050888">
    <property type="entry name" value="ZnF_C2H2-type_TF"/>
</dbReference>
<evidence type="ECO:0000256" key="4">
    <source>
        <dbReference type="ARBA" id="ARBA00022499"/>
    </source>
</evidence>
<gene>
    <name evidence="16" type="ORF">HPB48_019647</name>
</gene>
<dbReference type="InterPro" id="IPR036236">
    <property type="entry name" value="Znf_C2H2_sf"/>
</dbReference>
<dbReference type="FunFam" id="3.30.160.60:FF:000478">
    <property type="entry name" value="Zinc finger protein 133"/>
    <property type="match status" value="1"/>
</dbReference>
<proteinExistence type="inferred from homology"/>
<dbReference type="OMA" id="DNVETIM"/>
<keyword evidence="10" id="KW-0805">Transcription regulation</keyword>
<feature type="domain" description="C2H2-type" evidence="15">
    <location>
        <begin position="525"/>
        <end position="552"/>
    </location>
</feature>
<dbReference type="OrthoDB" id="40579at2759"/>
<evidence type="ECO:0000256" key="12">
    <source>
        <dbReference type="ARBA" id="ARBA00023163"/>
    </source>
</evidence>
<keyword evidence="8" id="KW-0862">Zinc</keyword>
<evidence type="ECO:0000256" key="10">
    <source>
        <dbReference type="ARBA" id="ARBA00023015"/>
    </source>
</evidence>
<dbReference type="VEuPathDB" id="VectorBase:HLOH_042865"/>
<keyword evidence="12" id="KW-0804">Transcription</keyword>
<feature type="domain" description="C2H2-type" evidence="15">
    <location>
        <begin position="383"/>
        <end position="410"/>
    </location>
</feature>
<name>A0A9J6G2P8_HAELO</name>
<evidence type="ECO:0000256" key="11">
    <source>
        <dbReference type="ARBA" id="ARBA00023125"/>
    </source>
</evidence>
<dbReference type="PROSITE" id="PS00028">
    <property type="entry name" value="ZINC_FINGER_C2H2_1"/>
    <property type="match status" value="9"/>
</dbReference>
<evidence type="ECO:0000256" key="3">
    <source>
        <dbReference type="ARBA" id="ARBA00006991"/>
    </source>
</evidence>
<feature type="domain" description="C2H2-type" evidence="15">
    <location>
        <begin position="191"/>
        <end position="218"/>
    </location>
</feature>
<evidence type="ECO:0000313" key="16">
    <source>
        <dbReference type="EMBL" id="KAH9369565.1"/>
    </source>
</evidence>
<comment type="function">
    <text evidence="1">May be involved in transcriptional regulation.</text>
</comment>
<dbReference type="GO" id="GO:0008270">
    <property type="term" value="F:zinc ion binding"/>
    <property type="evidence" value="ECO:0007669"/>
    <property type="project" value="UniProtKB-KW"/>
</dbReference>
<comment type="similarity">
    <text evidence="3">Belongs to the krueppel C2H2-type zinc-finger protein family.</text>
</comment>
<evidence type="ECO:0000256" key="8">
    <source>
        <dbReference type="ARBA" id="ARBA00022833"/>
    </source>
</evidence>
<protein>
    <recommendedName>
        <fullName evidence="15">C2H2-type domain-containing protein</fullName>
    </recommendedName>
</protein>
<evidence type="ECO:0000313" key="17">
    <source>
        <dbReference type="Proteomes" id="UP000821853"/>
    </source>
</evidence>
<dbReference type="Proteomes" id="UP000821853">
    <property type="component" value="Chromosome 3"/>
</dbReference>
<dbReference type="FunFam" id="3.30.160.60:FF:000690">
    <property type="entry name" value="Zinc finger protein 354C"/>
    <property type="match status" value="1"/>
</dbReference>
<organism evidence="16 17">
    <name type="scientific">Haemaphysalis longicornis</name>
    <name type="common">Bush tick</name>
    <dbReference type="NCBI Taxonomy" id="44386"/>
    <lineage>
        <taxon>Eukaryota</taxon>
        <taxon>Metazoa</taxon>
        <taxon>Ecdysozoa</taxon>
        <taxon>Arthropoda</taxon>
        <taxon>Chelicerata</taxon>
        <taxon>Arachnida</taxon>
        <taxon>Acari</taxon>
        <taxon>Parasitiformes</taxon>
        <taxon>Ixodida</taxon>
        <taxon>Ixodoidea</taxon>
        <taxon>Ixodidae</taxon>
        <taxon>Haemaphysalinae</taxon>
        <taxon>Haemaphysalis</taxon>
    </lineage>
</organism>
<keyword evidence="4" id="KW-1017">Isopeptide bond</keyword>
<dbReference type="FunFam" id="3.30.160.60:FF:000097">
    <property type="entry name" value="Zinc finger protein"/>
    <property type="match status" value="1"/>
</dbReference>
<keyword evidence="6" id="KW-0677">Repeat</keyword>
<dbReference type="Gene3D" id="3.30.160.60">
    <property type="entry name" value="Classic Zinc Finger"/>
    <property type="match status" value="9"/>
</dbReference>
<feature type="domain" description="C2H2-type" evidence="15">
    <location>
        <begin position="495"/>
        <end position="523"/>
    </location>
</feature>
<dbReference type="EMBL" id="JABSTR010000005">
    <property type="protein sequence ID" value="KAH9369565.1"/>
    <property type="molecule type" value="Genomic_DNA"/>
</dbReference>
<sequence length="563" mass="62262">MCRLLQCRVQRRAGPPAREMSGQPCPQSSLLGGMSVSDVVKVEGGDEVMMETTALEVASVDVMEVSAGDHLHHTAAAVETILVPEGDLEEVQFHGTVVQAVEEVQQVEDITAEVMASVDGNGSTVLCKVEPCEKSSEIWVLGDIITVDDQAHCILAEHVAAAGGGAMAGGSGRSSVEEEAALLSVGGGPRHACTDCNKEFTTVFHLRRHRRIHTGERPYPCKVCGQCFRHSTSLKVHMRRHTGEEPFMCSVCSKTFKDPANFKDSGAAVSTNDGSATTLRGRRERFCKLLKNAADAGRRFGECPRDGQVAPHNAPLKAALSTFGTPFEHDNVRTRSRSQHGREVHQNSHSKERPYACRVCEKRFNAASTLYAHMKIHTGERPYTCNICNRSFTFNNTLVRHIRTHTGEKPYKCELCPLRFSTASNLSSHRKKHAQERQFHCDICPQEFSTATALASHTKTHTGEHAHTCEVCSRGFAKFAGLQAHMRKHTGERAFHCEECGKSFTRKLHLRQHVQQEHEPVRPVATCEVCQRDFVNVESLQVHMKTHNVSRGTSAIVVYINKK</sequence>
<comment type="subcellular location">
    <subcellularLocation>
        <location evidence="2">Nucleus</location>
    </subcellularLocation>
</comment>
<feature type="domain" description="C2H2-type" evidence="15">
    <location>
        <begin position="411"/>
        <end position="438"/>
    </location>
</feature>
<dbReference type="PROSITE" id="PS50157">
    <property type="entry name" value="ZINC_FINGER_C2H2_2"/>
    <property type="match status" value="9"/>
</dbReference>
<feature type="domain" description="C2H2-type" evidence="15">
    <location>
        <begin position="219"/>
        <end position="246"/>
    </location>
</feature>
<dbReference type="SUPFAM" id="SSF57667">
    <property type="entry name" value="beta-beta-alpha zinc fingers"/>
    <property type="match status" value="6"/>
</dbReference>
<evidence type="ECO:0000256" key="9">
    <source>
        <dbReference type="ARBA" id="ARBA00022843"/>
    </source>
</evidence>
<dbReference type="FunFam" id="3.30.160.60:FF:000624">
    <property type="entry name" value="zinc finger protein 697"/>
    <property type="match status" value="1"/>
</dbReference>
<feature type="domain" description="C2H2-type" evidence="15">
    <location>
        <begin position="355"/>
        <end position="382"/>
    </location>
</feature>
<keyword evidence="5" id="KW-0479">Metal-binding</keyword>
<dbReference type="GO" id="GO:0005634">
    <property type="term" value="C:nucleus"/>
    <property type="evidence" value="ECO:0007669"/>
    <property type="project" value="UniProtKB-SubCell"/>
</dbReference>
<reference evidence="16 17" key="1">
    <citation type="journal article" date="2020" name="Cell">
        <title>Large-Scale Comparative Analyses of Tick Genomes Elucidate Their Genetic Diversity and Vector Capacities.</title>
        <authorList>
            <consortium name="Tick Genome and Microbiome Consortium (TIGMIC)"/>
            <person name="Jia N."/>
            <person name="Wang J."/>
            <person name="Shi W."/>
            <person name="Du L."/>
            <person name="Sun Y."/>
            <person name="Zhan W."/>
            <person name="Jiang J.F."/>
            <person name="Wang Q."/>
            <person name="Zhang B."/>
            <person name="Ji P."/>
            <person name="Bell-Sakyi L."/>
            <person name="Cui X.M."/>
            <person name="Yuan T.T."/>
            <person name="Jiang B.G."/>
            <person name="Yang W.F."/>
            <person name="Lam T.T."/>
            <person name="Chang Q.C."/>
            <person name="Ding S.J."/>
            <person name="Wang X.J."/>
            <person name="Zhu J.G."/>
            <person name="Ruan X.D."/>
            <person name="Zhao L."/>
            <person name="Wei J.T."/>
            <person name="Ye R.Z."/>
            <person name="Que T.C."/>
            <person name="Du C.H."/>
            <person name="Zhou Y.H."/>
            <person name="Cheng J.X."/>
            <person name="Dai P.F."/>
            <person name="Guo W.B."/>
            <person name="Han X.H."/>
            <person name="Huang E.J."/>
            <person name="Li L.F."/>
            <person name="Wei W."/>
            <person name="Gao Y.C."/>
            <person name="Liu J.Z."/>
            <person name="Shao H.Z."/>
            <person name="Wang X."/>
            <person name="Wang C.C."/>
            <person name="Yang T.C."/>
            <person name="Huo Q.B."/>
            <person name="Li W."/>
            <person name="Chen H.Y."/>
            <person name="Chen S.E."/>
            <person name="Zhou L.G."/>
            <person name="Ni X.B."/>
            <person name="Tian J.H."/>
            <person name="Sheng Y."/>
            <person name="Liu T."/>
            <person name="Pan Y.S."/>
            <person name="Xia L.Y."/>
            <person name="Li J."/>
            <person name="Zhao F."/>
            <person name="Cao W.C."/>
        </authorList>
    </citation>
    <scope>NUCLEOTIDE SEQUENCE [LARGE SCALE GENOMIC DNA]</scope>
    <source>
        <strain evidence="16">HaeL-2018</strain>
    </source>
</reference>
<dbReference type="SMART" id="SM00355">
    <property type="entry name" value="ZnF_C2H2"/>
    <property type="match status" value="9"/>
</dbReference>
<feature type="domain" description="C2H2-type" evidence="15">
    <location>
        <begin position="467"/>
        <end position="494"/>
    </location>
</feature>
<dbReference type="AlphaFoldDB" id="A0A9J6G2P8"/>
<evidence type="ECO:0000256" key="14">
    <source>
        <dbReference type="PROSITE-ProRule" id="PRU00042"/>
    </source>
</evidence>
<dbReference type="GO" id="GO:0003682">
    <property type="term" value="F:chromatin binding"/>
    <property type="evidence" value="ECO:0007669"/>
    <property type="project" value="UniProtKB-ARBA"/>
</dbReference>
<feature type="domain" description="C2H2-type" evidence="15">
    <location>
        <begin position="439"/>
        <end position="466"/>
    </location>
</feature>
<evidence type="ECO:0000256" key="13">
    <source>
        <dbReference type="ARBA" id="ARBA00023242"/>
    </source>
</evidence>
<evidence type="ECO:0000256" key="5">
    <source>
        <dbReference type="ARBA" id="ARBA00022723"/>
    </source>
</evidence>
<dbReference type="Pfam" id="PF00096">
    <property type="entry name" value="zf-C2H2"/>
    <property type="match status" value="9"/>
</dbReference>
<keyword evidence="17" id="KW-1185">Reference proteome</keyword>
<evidence type="ECO:0000256" key="2">
    <source>
        <dbReference type="ARBA" id="ARBA00004123"/>
    </source>
</evidence>
<keyword evidence="9" id="KW-0832">Ubl conjugation</keyword>
<keyword evidence="13" id="KW-0539">Nucleus</keyword>
<evidence type="ECO:0000256" key="6">
    <source>
        <dbReference type="ARBA" id="ARBA00022737"/>
    </source>
</evidence>
<evidence type="ECO:0000259" key="15">
    <source>
        <dbReference type="PROSITE" id="PS50157"/>
    </source>
</evidence>
<dbReference type="GO" id="GO:0003677">
    <property type="term" value="F:DNA binding"/>
    <property type="evidence" value="ECO:0007669"/>
    <property type="project" value="UniProtKB-KW"/>
</dbReference>
<dbReference type="PANTHER" id="PTHR24406">
    <property type="entry name" value="TRANSCRIPTIONAL REPRESSOR CTCFL-RELATED"/>
    <property type="match status" value="1"/>
</dbReference>
<comment type="caution">
    <text evidence="16">The sequence shown here is derived from an EMBL/GenBank/DDBJ whole genome shotgun (WGS) entry which is preliminary data.</text>
</comment>
<keyword evidence="11" id="KW-0238">DNA-binding</keyword>
<accession>A0A9J6G2P8</accession>
<dbReference type="InterPro" id="IPR013087">
    <property type="entry name" value="Znf_C2H2_type"/>
</dbReference>
<keyword evidence="7 14" id="KW-0863">Zinc-finger</keyword>
<evidence type="ECO:0000256" key="1">
    <source>
        <dbReference type="ARBA" id="ARBA00003767"/>
    </source>
</evidence>
<evidence type="ECO:0000256" key="7">
    <source>
        <dbReference type="ARBA" id="ARBA00022771"/>
    </source>
</evidence>
<dbReference type="FunFam" id="3.30.160.60:FF:000931">
    <property type="entry name" value="zinc finger protein 697"/>
    <property type="match status" value="1"/>
</dbReference>